<reference evidence="1" key="1">
    <citation type="submission" date="2015-04" db="UniProtKB">
        <authorList>
            <consortium name="EnsemblPlants"/>
        </authorList>
    </citation>
    <scope>IDENTIFICATION</scope>
    <source>
        <strain evidence="1">SL10</strain>
    </source>
</reference>
<protein>
    <submittedName>
        <fullName evidence="1">Uncharacterized protein</fullName>
    </submittedName>
</protein>
<proteinExistence type="predicted"/>
<evidence type="ECO:0000313" key="2">
    <source>
        <dbReference type="Proteomes" id="UP000006591"/>
    </source>
</evidence>
<dbReference type="Gramene" id="ONIVA03G04350.1">
    <property type="protein sequence ID" value="ONIVA03G04350.1"/>
    <property type="gene ID" value="ONIVA03G04350"/>
</dbReference>
<dbReference type="HOGENOM" id="CLU_2501787_0_0_1"/>
<dbReference type="AlphaFoldDB" id="A0A0E0GH45"/>
<keyword evidence="2" id="KW-1185">Reference proteome</keyword>
<evidence type="ECO:0000313" key="1">
    <source>
        <dbReference type="EnsemblPlants" id="ONIVA03G04350.1"/>
    </source>
</evidence>
<dbReference type="Proteomes" id="UP000006591">
    <property type="component" value="Chromosome 3"/>
</dbReference>
<name>A0A0E0GH45_ORYNI</name>
<organism evidence="1">
    <name type="scientific">Oryza nivara</name>
    <name type="common">Indian wild rice</name>
    <name type="synonym">Oryza sativa f. spontanea</name>
    <dbReference type="NCBI Taxonomy" id="4536"/>
    <lineage>
        <taxon>Eukaryota</taxon>
        <taxon>Viridiplantae</taxon>
        <taxon>Streptophyta</taxon>
        <taxon>Embryophyta</taxon>
        <taxon>Tracheophyta</taxon>
        <taxon>Spermatophyta</taxon>
        <taxon>Magnoliopsida</taxon>
        <taxon>Liliopsida</taxon>
        <taxon>Poales</taxon>
        <taxon>Poaceae</taxon>
        <taxon>BOP clade</taxon>
        <taxon>Oryzoideae</taxon>
        <taxon>Oryzeae</taxon>
        <taxon>Oryzinae</taxon>
        <taxon>Oryza</taxon>
    </lineage>
</organism>
<reference evidence="1" key="2">
    <citation type="submission" date="2018-04" db="EMBL/GenBank/DDBJ databases">
        <title>OnivRS2 (Oryza nivara Reference Sequence Version 2).</title>
        <authorList>
            <person name="Zhang J."/>
            <person name="Kudrna D."/>
            <person name="Lee S."/>
            <person name="Talag J."/>
            <person name="Rajasekar S."/>
            <person name="Welchert J."/>
            <person name="Hsing Y.-I."/>
            <person name="Wing R.A."/>
        </authorList>
    </citation>
    <scope>NUCLEOTIDE SEQUENCE [LARGE SCALE GENOMIC DNA]</scope>
    <source>
        <strain evidence="1">SL10</strain>
    </source>
</reference>
<dbReference type="EnsemblPlants" id="ONIVA03G04350.1">
    <property type="protein sequence ID" value="ONIVA03G04350.1"/>
    <property type="gene ID" value="ONIVA03G04350"/>
</dbReference>
<sequence length="86" mass="9512">MVSETQRSRVRILATTNVHTGGEVARARAMTPVMIPVFRASIMYGDEKFRLVADGGFRPFFRRLPMMTDANGAAADTQKNLGLLLL</sequence>
<accession>A0A0E0GH45</accession>